<comment type="caution">
    <text evidence="1">The sequence shown here is derived from an EMBL/GenBank/DDBJ whole genome shotgun (WGS) entry which is preliminary data.</text>
</comment>
<dbReference type="EMBL" id="BGPR01025992">
    <property type="protein sequence ID" value="GBN95357.1"/>
    <property type="molecule type" value="Genomic_DNA"/>
</dbReference>
<keyword evidence="2" id="KW-1185">Reference proteome</keyword>
<proteinExistence type="predicted"/>
<evidence type="ECO:0000313" key="1">
    <source>
        <dbReference type="EMBL" id="GBN95357.1"/>
    </source>
</evidence>
<reference evidence="1 2" key="1">
    <citation type="journal article" date="2019" name="Sci. Rep.">
        <title>Orb-weaving spider Araneus ventricosus genome elucidates the spidroin gene catalogue.</title>
        <authorList>
            <person name="Kono N."/>
            <person name="Nakamura H."/>
            <person name="Ohtoshi R."/>
            <person name="Moran D.A.P."/>
            <person name="Shinohara A."/>
            <person name="Yoshida Y."/>
            <person name="Fujiwara M."/>
            <person name="Mori M."/>
            <person name="Tomita M."/>
            <person name="Arakawa K."/>
        </authorList>
    </citation>
    <scope>NUCLEOTIDE SEQUENCE [LARGE SCALE GENOMIC DNA]</scope>
</reference>
<sequence length="90" mass="10752">MTCGHKFHKDCLVRWWPRRDLTRVETQMQEISMRSPRRKQTRRIHLICDCVFHVACTEVTGPRRLGVLDYYELGNIQVECKYVDIVTVDN</sequence>
<evidence type="ECO:0000313" key="2">
    <source>
        <dbReference type="Proteomes" id="UP000499080"/>
    </source>
</evidence>
<dbReference type="SUPFAM" id="SSF57850">
    <property type="entry name" value="RING/U-box"/>
    <property type="match status" value="1"/>
</dbReference>
<gene>
    <name evidence="1" type="ORF">AVEN_251745_1</name>
</gene>
<dbReference type="AlphaFoldDB" id="A0A4Y2T478"/>
<name>A0A4Y2T478_ARAVE</name>
<accession>A0A4Y2T478</accession>
<organism evidence="1 2">
    <name type="scientific">Araneus ventricosus</name>
    <name type="common">Orbweaver spider</name>
    <name type="synonym">Epeira ventricosa</name>
    <dbReference type="NCBI Taxonomy" id="182803"/>
    <lineage>
        <taxon>Eukaryota</taxon>
        <taxon>Metazoa</taxon>
        <taxon>Ecdysozoa</taxon>
        <taxon>Arthropoda</taxon>
        <taxon>Chelicerata</taxon>
        <taxon>Arachnida</taxon>
        <taxon>Araneae</taxon>
        <taxon>Araneomorphae</taxon>
        <taxon>Entelegynae</taxon>
        <taxon>Araneoidea</taxon>
        <taxon>Araneidae</taxon>
        <taxon>Araneus</taxon>
    </lineage>
</organism>
<dbReference type="Proteomes" id="UP000499080">
    <property type="component" value="Unassembled WGS sequence"/>
</dbReference>
<protein>
    <submittedName>
        <fullName evidence="1">Uncharacterized protein</fullName>
    </submittedName>
</protein>